<accession>A0A544QU03</accession>
<dbReference type="Gene3D" id="1.10.8.1040">
    <property type="match status" value="1"/>
</dbReference>
<dbReference type="InterPro" id="IPR046357">
    <property type="entry name" value="PPIase_dom_sf"/>
</dbReference>
<gene>
    <name evidence="3" type="ORF">EXD82_08185</name>
</gene>
<dbReference type="InterPro" id="IPR023058">
    <property type="entry name" value="PPIase_PpiC_CS"/>
</dbReference>
<dbReference type="InterPro" id="IPR050245">
    <property type="entry name" value="PrsA_foldase"/>
</dbReference>
<reference evidence="3 4" key="1">
    <citation type="submission" date="2019-02" db="EMBL/GenBank/DDBJ databases">
        <title>Peptostreptococcaceae bacterium ZHW00191 nov., a new bacterium isolated from the human gut.</title>
        <authorList>
            <person name="Zhou H.-W."/>
            <person name="Chen X.-J."/>
        </authorList>
    </citation>
    <scope>NUCLEOTIDE SEQUENCE [LARGE SCALE GENOMIC DNA]</scope>
    <source>
        <strain evidence="3 4">ZHW00191</strain>
    </source>
</reference>
<evidence type="ECO:0000259" key="2">
    <source>
        <dbReference type="PROSITE" id="PS50198"/>
    </source>
</evidence>
<dbReference type="Proteomes" id="UP000317863">
    <property type="component" value="Unassembled WGS sequence"/>
</dbReference>
<dbReference type="InterPro" id="IPR000297">
    <property type="entry name" value="PPIase_PpiC"/>
</dbReference>
<feature type="domain" description="PpiC" evidence="2">
    <location>
        <begin position="113"/>
        <end position="212"/>
    </location>
</feature>
<dbReference type="PANTHER" id="PTHR47245:SF2">
    <property type="entry name" value="PEPTIDYL-PROLYL CIS-TRANS ISOMERASE HP_0175-RELATED"/>
    <property type="match status" value="1"/>
</dbReference>
<organism evidence="3 4">
    <name type="scientific">Peptacetobacter hominis</name>
    <dbReference type="NCBI Taxonomy" id="2743610"/>
    <lineage>
        <taxon>Bacteria</taxon>
        <taxon>Bacillati</taxon>
        <taxon>Bacillota</taxon>
        <taxon>Clostridia</taxon>
        <taxon>Peptostreptococcales</taxon>
        <taxon>Peptostreptococcaceae</taxon>
        <taxon>Peptacetobacter</taxon>
    </lineage>
</organism>
<dbReference type="InterPro" id="IPR027304">
    <property type="entry name" value="Trigger_fact/SurA_dom_sf"/>
</dbReference>
<evidence type="ECO:0000313" key="3">
    <source>
        <dbReference type="EMBL" id="TQQ84176.1"/>
    </source>
</evidence>
<evidence type="ECO:0000313" key="4">
    <source>
        <dbReference type="Proteomes" id="UP000317863"/>
    </source>
</evidence>
<name>A0A544QU03_9FIRM</name>
<comment type="caution">
    <text evidence="3">The sequence shown here is derived from an EMBL/GenBank/DDBJ whole genome shotgun (WGS) entry which is preliminary data.</text>
</comment>
<protein>
    <submittedName>
        <fullName evidence="3">Peptidylprolyl isomerase</fullName>
    </submittedName>
</protein>
<dbReference type="PANTHER" id="PTHR47245">
    <property type="entry name" value="PEPTIDYLPROLYL ISOMERASE"/>
    <property type="match status" value="1"/>
</dbReference>
<dbReference type="EMBL" id="SGJB01000015">
    <property type="protein sequence ID" value="TQQ84176.1"/>
    <property type="molecule type" value="Genomic_DNA"/>
</dbReference>
<dbReference type="OrthoDB" id="14196at2"/>
<dbReference type="AlphaFoldDB" id="A0A544QU03"/>
<keyword evidence="4" id="KW-1185">Reference proteome</keyword>
<dbReference type="GO" id="GO:0003755">
    <property type="term" value="F:peptidyl-prolyl cis-trans isomerase activity"/>
    <property type="evidence" value="ECO:0007669"/>
    <property type="project" value="UniProtKB-KW"/>
</dbReference>
<dbReference type="Pfam" id="PF00639">
    <property type="entry name" value="Rotamase"/>
    <property type="match status" value="1"/>
</dbReference>
<proteinExistence type="predicted"/>
<dbReference type="SUPFAM" id="SSF54534">
    <property type="entry name" value="FKBP-like"/>
    <property type="match status" value="1"/>
</dbReference>
<dbReference type="SUPFAM" id="SSF109998">
    <property type="entry name" value="Triger factor/SurA peptide-binding domain-like"/>
    <property type="match status" value="1"/>
</dbReference>
<keyword evidence="1 3" id="KW-0413">Isomerase</keyword>
<keyword evidence="1" id="KW-0697">Rotamase</keyword>
<dbReference type="Gene3D" id="3.10.50.40">
    <property type="match status" value="1"/>
</dbReference>
<dbReference type="RefSeq" id="WP_142536427.1">
    <property type="nucleotide sequence ID" value="NZ_SGJB01000015.1"/>
</dbReference>
<dbReference type="PROSITE" id="PS50198">
    <property type="entry name" value="PPIC_PPIASE_2"/>
    <property type="match status" value="1"/>
</dbReference>
<dbReference type="PROSITE" id="PS01096">
    <property type="entry name" value="PPIC_PPIASE_1"/>
    <property type="match status" value="1"/>
</dbReference>
<sequence>MERKVLATVNGREISNIDLENAIRSMNPQQGMHFQTEQGKKKLLEDLVNQELFYMEAKAEKLDETDEFKTLMEQVTINMLKQHALNKLFMSAAATEEEAKAYYEEHKDEFKVDEMAKARHILIKAATEEEFKAAEERIKEIAAEINAGDKTFEQAAIDYSDCPSNMQGGDLGLFGKGQMVPEFEEAVFNMNAGEISEPVKTQFGYHLIKVEERHEAGVSPFEEVAMEIINNLSQMKQLKAYEDKIAELREKYASDFSIEG</sequence>
<evidence type="ECO:0000256" key="1">
    <source>
        <dbReference type="PROSITE-ProRule" id="PRU00278"/>
    </source>
</evidence>